<keyword evidence="1" id="KW-0812">Transmembrane</keyword>
<keyword evidence="1" id="KW-1133">Transmembrane helix</keyword>
<evidence type="ECO:0000313" key="3">
    <source>
        <dbReference type="Proteomes" id="UP000077275"/>
    </source>
</evidence>
<gene>
    <name evidence="2" type="ORF">MBCUT_05880</name>
</gene>
<evidence type="ECO:0000313" key="2">
    <source>
        <dbReference type="EMBL" id="KZX16724.1"/>
    </source>
</evidence>
<dbReference type="AlphaFoldDB" id="A0A166EJI1"/>
<name>A0A166EJI1_9EURY</name>
<comment type="caution">
    <text evidence="2">The sequence shown here is derived from an EMBL/GenBank/DDBJ whole genome shotgun (WGS) entry which is preliminary data.</text>
</comment>
<dbReference type="Proteomes" id="UP000077275">
    <property type="component" value="Unassembled WGS sequence"/>
</dbReference>
<dbReference type="EMBL" id="LWMW01000087">
    <property type="protein sequence ID" value="KZX16724.1"/>
    <property type="molecule type" value="Genomic_DNA"/>
</dbReference>
<organism evidence="2 3">
    <name type="scientific">Methanobrevibacter cuticularis</name>
    <dbReference type="NCBI Taxonomy" id="47311"/>
    <lineage>
        <taxon>Archaea</taxon>
        <taxon>Methanobacteriati</taxon>
        <taxon>Methanobacteriota</taxon>
        <taxon>Methanomada group</taxon>
        <taxon>Methanobacteria</taxon>
        <taxon>Methanobacteriales</taxon>
        <taxon>Methanobacteriaceae</taxon>
        <taxon>Methanobrevibacter</taxon>
    </lineage>
</organism>
<keyword evidence="3" id="KW-1185">Reference proteome</keyword>
<keyword evidence="1" id="KW-0472">Membrane</keyword>
<dbReference type="RefSeq" id="WP_067258743.1">
    <property type="nucleotide sequence ID" value="NZ_LWMW01000087.1"/>
</dbReference>
<dbReference type="STRING" id="47311.MBCUT_05880"/>
<reference evidence="2 3" key="1">
    <citation type="submission" date="2016-04" db="EMBL/GenBank/DDBJ databases">
        <title>Genome sequence of Methanobrevibacter cuticularis DSM 11139.</title>
        <authorList>
            <person name="Poehlein A."/>
            <person name="Seedorf H."/>
            <person name="Daniel R."/>
        </authorList>
    </citation>
    <scope>NUCLEOTIDE SEQUENCE [LARGE SCALE GENOMIC DNA]</scope>
    <source>
        <strain evidence="2 3">DSM 11139</strain>
    </source>
</reference>
<dbReference type="PATRIC" id="fig|47311.3.peg.661"/>
<accession>A0A166EJI1</accession>
<feature type="transmembrane region" description="Helical" evidence="1">
    <location>
        <begin position="50"/>
        <end position="68"/>
    </location>
</feature>
<sequence>MKWKSLGIAGGLGITMTCLALREALSDTTIYFLTQHQGARIGYLQEIIPFIIAIVIISFIIYKIAIVAEEKGYL</sequence>
<proteinExistence type="predicted"/>
<evidence type="ECO:0000256" key="1">
    <source>
        <dbReference type="SAM" id="Phobius"/>
    </source>
</evidence>
<protein>
    <submittedName>
        <fullName evidence="2">Uncharacterized protein</fullName>
    </submittedName>
</protein>